<accession>A8ACH6</accession>
<dbReference type="EMBL" id="CP000822">
    <property type="protein sequence ID" value="ABV11189.1"/>
    <property type="molecule type" value="Genomic_DNA"/>
</dbReference>
<name>A8ACH6_CITK8</name>
<protein>
    <submittedName>
        <fullName evidence="1">Uncharacterized protein</fullName>
    </submittedName>
</protein>
<dbReference type="KEGG" id="cko:CKO_00010"/>
<dbReference type="Proteomes" id="UP000008148">
    <property type="component" value="Chromosome"/>
</dbReference>
<gene>
    <name evidence="1" type="ordered locus">CKO_00010</name>
</gene>
<evidence type="ECO:0000313" key="2">
    <source>
        <dbReference type="Proteomes" id="UP000008148"/>
    </source>
</evidence>
<dbReference type="AlphaFoldDB" id="A8ACH6"/>
<keyword evidence="2" id="KW-1185">Reference proteome</keyword>
<evidence type="ECO:0000313" key="1">
    <source>
        <dbReference type="EMBL" id="ABV11189.1"/>
    </source>
</evidence>
<sequence length="54" mass="6625">MTCLYYPVYELSYLQYRKYLFGQSDQYSPERLGRFFTMSYCNDIMRRVAVIQSE</sequence>
<reference evidence="1 2" key="1">
    <citation type="submission" date="2007-08" db="EMBL/GenBank/DDBJ databases">
        <authorList>
            <consortium name="The Citrobacter koseri Genome Sequencing Project"/>
            <person name="McClelland M."/>
            <person name="Sanderson E.K."/>
            <person name="Porwollik S."/>
            <person name="Spieth J."/>
            <person name="Clifton W.S."/>
            <person name="Latreille P."/>
            <person name="Courtney L."/>
            <person name="Wang C."/>
            <person name="Pepin K."/>
            <person name="Bhonagiri V."/>
            <person name="Nash W."/>
            <person name="Johnson M."/>
            <person name="Thiruvilangam P."/>
            <person name="Wilson R."/>
        </authorList>
    </citation>
    <scope>NUCLEOTIDE SEQUENCE [LARGE SCALE GENOMIC DNA]</scope>
    <source>
        <strain evidence="2">ATCC BAA-895 / CDC 4225-83 / SGSC4696</strain>
    </source>
</reference>
<organism evidence="1 2">
    <name type="scientific">Citrobacter koseri (strain ATCC BAA-895 / CDC 4225-83 / SGSC4696)</name>
    <dbReference type="NCBI Taxonomy" id="290338"/>
    <lineage>
        <taxon>Bacteria</taxon>
        <taxon>Pseudomonadati</taxon>
        <taxon>Pseudomonadota</taxon>
        <taxon>Gammaproteobacteria</taxon>
        <taxon>Enterobacterales</taxon>
        <taxon>Enterobacteriaceae</taxon>
        <taxon>Citrobacter</taxon>
    </lineage>
</organism>
<proteinExistence type="predicted"/>
<dbReference type="STRING" id="290338.CKO_00010"/>
<dbReference type="HOGENOM" id="CLU_3041775_0_0_6"/>